<dbReference type="PIRSF" id="PIRSF006060">
    <property type="entry name" value="AA_transporter"/>
    <property type="match status" value="1"/>
</dbReference>
<feature type="transmembrane region" description="Helical" evidence="7">
    <location>
        <begin position="36"/>
        <end position="55"/>
    </location>
</feature>
<reference evidence="8 9" key="1">
    <citation type="submission" date="2024-11" db="EMBL/GenBank/DDBJ databases">
        <authorList>
            <person name="Heng Y.C."/>
            <person name="Lim A.C.H."/>
            <person name="Lee J.K.Y."/>
            <person name="Kittelmann S."/>
        </authorList>
    </citation>
    <scope>NUCLEOTIDE SEQUENCE [LARGE SCALE GENOMIC DNA]</scope>
    <source>
        <strain evidence="8 9">WILCCON 0185</strain>
    </source>
</reference>
<comment type="caution">
    <text evidence="8">The sequence shown here is derived from an EMBL/GenBank/DDBJ whole genome shotgun (WGS) entry which is preliminary data.</text>
</comment>
<keyword evidence="5 7" id="KW-1133">Transmembrane helix</keyword>
<accession>A0ABW8T9W7</accession>
<evidence type="ECO:0000313" key="8">
    <source>
        <dbReference type="EMBL" id="MFL0248450.1"/>
    </source>
</evidence>
<organism evidence="8 9">
    <name type="scientific">Candidatus Clostridium stratigraminis</name>
    <dbReference type="NCBI Taxonomy" id="3381661"/>
    <lineage>
        <taxon>Bacteria</taxon>
        <taxon>Bacillati</taxon>
        <taxon>Bacillota</taxon>
        <taxon>Clostridia</taxon>
        <taxon>Eubacteriales</taxon>
        <taxon>Clostridiaceae</taxon>
        <taxon>Clostridium</taxon>
    </lineage>
</organism>
<evidence type="ECO:0000256" key="5">
    <source>
        <dbReference type="ARBA" id="ARBA00022989"/>
    </source>
</evidence>
<feature type="transmembrane region" description="Helical" evidence="7">
    <location>
        <begin position="337"/>
        <end position="357"/>
    </location>
</feature>
<keyword evidence="2" id="KW-0813">Transport</keyword>
<protein>
    <submittedName>
        <fullName evidence="8">Amino acid permease</fullName>
    </submittedName>
</protein>
<dbReference type="Gene3D" id="1.20.1740.10">
    <property type="entry name" value="Amino acid/polyamine transporter I"/>
    <property type="match status" value="1"/>
</dbReference>
<evidence type="ECO:0000256" key="2">
    <source>
        <dbReference type="ARBA" id="ARBA00022448"/>
    </source>
</evidence>
<keyword evidence="6 7" id="KW-0472">Membrane</keyword>
<evidence type="ECO:0000313" key="9">
    <source>
        <dbReference type="Proteomes" id="UP001623591"/>
    </source>
</evidence>
<name>A0ABW8T9W7_9CLOT</name>
<dbReference type="PANTHER" id="PTHR42770:SF15">
    <property type="entry name" value="GLUTAMATE_GAMMA-AMINOBUTYRATE ANTIPORTER-RELATED"/>
    <property type="match status" value="1"/>
</dbReference>
<keyword evidence="9" id="KW-1185">Reference proteome</keyword>
<proteinExistence type="predicted"/>
<keyword evidence="4 7" id="KW-0812">Transmembrane</keyword>
<dbReference type="PANTHER" id="PTHR42770">
    <property type="entry name" value="AMINO ACID TRANSPORTER-RELATED"/>
    <property type="match status" value="1"/>
</dbReference>
<dbReference type="RefSeq" id="WP_406770883.1">
    <property type="nucleotide sequence ID" value="NZ_JBJHZZ010000018.1"/>
</dbReference>
<feature type="transmembrane region" description="Helical" evidence="7">
    <location>
        <begin position="230"/>
        <end position="253"/>
    </location>
</feature>
<dbReference type="Pfam" id="PF13520">
    <property type="entry name" value="AA_permease_2"/>
    <property type="match status" value="1"/>
</dbReference>
<dbReference type="InterPro" id="IPR050367">
    <property type="entry name" value="APC_superfamily"/>
</dbReference>
<dbReference type="InterPro" id="IPR002293">
    <property type="entry name" value="AA/rel_permease1"/>
</dbReference>
<feature type="transmembrane region" description="Helical" evidence="7">
    <location>
        <begin position="284"/>
        <end position="304"/>
    </location>
</feature>
<sequence>MSKKIALWPLVMLIFVPTFGFGNITTNAVALGPAAIPSWLIVSVLFFLPLSGVIAELASANNEKEGGIYTWIEAGIGPNWAYIGTWSYFIANLFYLQMVFARIPVMVSWAIFGENRFTDANAQMLTYLGIGLAILLTFIATTGVKKFSKLSNFGGKFTIAATMIFIVFAIVGLLVGKPSATAFTAENVIPKFNVDYISTFAWLLFAVAGAEVAGTYIQDVDSPKKTFPKAVIIATLLVAAAYIIGSIAVSVVASPDAIQKAGLKDASYVVYKLLAENFGLNGKIFVQIYAAILTLTSIAAYVVWIESPIRAMFSEVPENTFPKVLTKKSEDGTLKNALWIQCIVVIIMIIVPAVGLNSVDWLFKTLTNLSSLSLIIPYIILAFAYLAYRLKGNQAPYTMFKSNSLAIAVSILLIVLGILGFIGAGLGDVVGAESSKDAIMAVGKDYGGPVLLIILGYVLTFFTKLANKKEA</sequence>
<keyword evidence="3" id="KW-1003">Cell membrane</keyword>
<evidence type="ECO:0000256" key="7">
    <source>
        <dbReference type="SAM" id="Phobius"/>
    </source>
</evidence>
<dbReference type="Proteomes" id="UP001623591">
    <property type="component" value="Unassembled WGS sequence"/>
</dbReference>
<feature type="transmembrane region" description="Helical" evidence="7">
    <location>
        <begin position="400"/>
        <end position="426"/>
    </location>
</feature>
<evidence type="ECO:0000256" key="3">
    <source>
        <dbReference type="ARBA" id="ARBA00022475"/>
    </source>
</evidence>
<evidence type="ECO:0000256" key="1">
    <source>
        <dbReference type="ARBA" id="ARBA00004651"/>
    </source>
</evidence>
<evidence type="ECO:0000256" key="4">
    <source>
        <dbReference type="ARBA" id="ARBA00022692"/>
    </source>
</evidence>
<gene>
    <name evidence="8" type="ORF">ACJDUG_15990</name>
</gene>
<feature type="transmembrane region" description="Helical" evidence="7">
    <location>
        <begin position="93"/>
        <end position="112"/>
    </location>
</feature>
<feature type="transmembrane region" description="Helical" evidence="7">
    <location>
        <begin position="446"/>
        <end position="466"/>
    </location>
</feature>
<dbReference type="EMBL" id="JBJHZZ010000018">
    <property type="protein sequence ID" value="MFL0248450.1"/>
    <property type="molecule type" value="Genomic_DNA"/>
</dbReference>
<feature type="transmembrane region" description="Helical" evidence="7">
    <location>
        <begin position="124"/>
        <end position="145"/>
    </location>
</feature>
<comment type="subcellular location">
    <subcellularLocation>
        <location evidence="1">Cell membrane</location>
        <topology evidence="1">Multi-pass membrane protein</topology>
    </subcellularLocation>
</comment>
<feature type="transmembrane region" description="Helical" evidence="7">
    <location>
        <begin position="369"/>
        <end position="388"/>
    </location>
</feature>
<evidence type="ECO:0000256" key="6">
    <source>
        <dbReference type="ARBA" id="ARBA00023136"/>
    </source>
</evidence>
<feature type="transmembrane region" description="Helical" evidence="7">
    <location>
        <begin position="196"/>
        <end position="218"/>
    </location>
</feature>
<feature type="transmembrane region" description="Helical" evidence="7">
    <location>
        <begin position="157"/>
        <end position="176"/>
    </location>
</feature>